<gene>
    <name evidence="1" type="ORF">K461DRAFT_274907</name>
</gene>
<evidence type="ECO:0000313" key="2">
    <source>
        <dbReference type="Proteomes" id="UP000799439"/>
    </source>
</evidence>
<keyword evidence="2" id="KW-1185">Reference proteome</keyword>
<proteinExistence type="predicted"/>
<dbReference type="EMBL" id="ML996082">
    <property type="protein sequence ID" value="KAF2155867.1"/>
    <property type="molecule type" value="Genomic_DNA"/>
</dbReference>
<dbReference type="AlphaFoldDB" id="A0A9P4J9E7"/>
<accession>A0A9P4J9E7</accession>
<reference evidence="1" key="1">
    <citation type="journal article" date="2020" name="Stud. Mycol.">
        <title>101 Dothideomycetes genomes: a test case for predicting lifestyles and emergence of pathogens.</title>
        <authorList>
            <person name="Haridas S."/>
            <person name="Albert R."/>
            <person name="Binder M."/>
            <person name="Bloem J."/>
            <person name="Labutti K."/>
            <person name="Salamov A."/>
            <person name="Andreopoulos B."/>
            <person name="Baker S."/>
            <person name="Barry K."/>
            <person name="Bills G."/>
            <person name="Bluhm B."/>
            <person name="Cannon C."/>
            <person name="Castanera R."/>
            <person name="Culley D."/>
            <person name="Daum C."/>
            <person name="Ezra D."/>
            <person name="Gonzalez J."/>
            <person name="Henrissat B."/>
            <person name="Kuo A."/>
            <person name="Liang C."/>
            <person name="Lipzen A."/>
            <person name="Lutzoni F."/>
            <person name="Magnuson J."/>
            <person name="Mondo S."/>
            <person name="Nolan M."/>
            <person name="Ohm R."/>
            <person name="Pangilinan J."/>
            <person name="Park H.-J."/>
            <person name="Ramirez L."/>
            <person name="Alfaro M."/>
            <person name="Sun H."/>
            <person name="Tritt A."/>
            <person name="Yoshinaga Y."/>
            <person name="Zwiers L.-H."/>
            <person name="Turgeon B."/>
            <person name="Goodwin S."/>
            <person name="Spatafora J."/>
            <person name="Crous P."/>
            <person name="Grigoriev I."/>
        </authorList>
    </citation>
    <scope>NUCLEOTIDE SEQUENCE</scope>
    <source>
        <strain evidence="1">CBS 260.36</strain>
    </source>
</reference>
<evidence type="ECO:0000313" key="1">
    <source>
        <dbReference type="EMBL" id="KAF2155867.1"/>
    </source>
</evidence>
<comment type="caution">
    <text evidence="1">The sequence shown here is derived from an EMBL/GenBank/DDBJ whole genome shotgun (WGS) entry which is preliminary data.</text>
</comment>
<name>A0A9P4J9E7_9PEZI</name>
<sequence>MTPTVAKDDPAVGACCVPIALFVFAPKLHLYIHTIVPGTTHPIQRLDKNKPN</sequence>
<dbReference type="Proteomes" id="UP000799439">
    <property type="component" value="Unassembled WGS sequence"/>
</dbReference>
<organism evidence="1 2">
    <name type="scientific">Myriangium duriaei CBS 260.36</name>
    <dbReference type="NCBI Taxonomy" id="1168546"/>
    <lineage>
        <taxon>Eukaryota</taxon>
        <taxon>Fungi</taxon>
        <taxon>Dikarya</taxon>
        <taxon>Ascomycota</taxon>
        <taxon>Pezizomycotina</taxon>
        <taxon>Dothideomycetes</taxon>
        <taxon>Dothideomycetidae</taxon>
        <taxon>Myriangiales</taxon>
        <taxon>Myriangiaceae</taxon>
        <taxon>Myriangium</taxon>
    </lineage>
</organism>
<protein>
    <submittedName>
        <fullName evidence="1">Uncharacterized protein</fullName>
    </submittedName>
</protein>